<reference evidence="2 3" key="1">
    <citation type="submission" date="2023-12" db="EMBL/GenBank/DDBJ databases">
        <title>'Antibacterial potential of Stenotrophomonas maltophilia cystic fibrosis isolates' (manuscript under preparation).</title>
        <authorList>
            <person name="Crisan C.V."/>
            <person name="Pettis M."/>
            <person name="Goldberg J.B."/>
        </authorList>
    </citation>
    <scope>NUCLEOTIDE SEQUENCE [LARGE SCALE GENOMIC DNA]</scope>
    <source>
        <strain evidence="2 3">CCV155</strain>
    </source>
</reference>
<evidence type="ECO:0000313" key="2">
    <source>
        <dbReference type="EMBL" id="MDZ7511354.1"/>
    </source>
</evidence>
<comment type="caution">
    <text evidence="2">The sequence shown here is derived from an EMBL/GenBank/DDBJ whole genome shotgun (WGS) entry which is preliminary data.</text>
</comment>
<dbReference type="EMBL" id="JAXUAC010000008">
    <property type="protein sequence ID" value="MDZ7511354.1"/>
    <property type="molecule type" value="Genomic_DNA"/>
</dbReference>
<keyword evidence="1" id="KW-0732">Signal</keyword>
<dbReference type="RefSeq" id="WP_312002573.1">
    <property type="nucleotide sequence ID" value="NZ_JAXUAC010000008.1"/>
</dbReference>
<proteinExistence type="predicted"/>
<evidence type="ECO:0000313" key="3">
    <source>
        <dbReference type="Proteomes" id="UP001290894"/>
    </source>
</evidence>
<evidence type="ECO:0000256" key="1">
    <source>
        <dbReference type="SAM" id="SignalP"/>
    </source>
</evidence>
<evidence type="ECO:0008006" key="4">
    <source>
        <dbReference type="Google" id="ProtNLM"/>
    </source>
</evidence>
<dbReference type="Proteomes" id="UP001290894">
    <property type="component" value="Unassembled WGS sequence"/>
</dbReference>
<organism evidence="2 3">
    <name type="scientific">Stenotrophomonas muris</name>
    <dbReference type="NCBI Taxonomy" id="2963283"/>
    <lineage>
        <taxon>Bacteria</taxon>
        <taxon>Pseudomonadati</taxon>
        <taxon>Pseudomonadota</taxon>
        <taxon>Gammaproteobacteria</taxon>
        <taxon>Lysobacterales</taxon>
        <taxon>Lysobacteraceae</taxon>
        <taxon>Stenotrophomonas</taxon>
    </lineage>
</organism>
<keyword evidence="3" id="KW-1185">Reference proteome</keyword>
<sequence>MLWKTLAVATLVAGGPAWAHGGSVPPTGKEPSWKGVHLAEIVSEPGEALEAFMLRLAPVLDRHTRESGHEVCGMVAQSADAERFGVRLGTTKGAMTCSMSRSNVPDGMHALNISIHSHPHTRSVLPTAADVSFYAENPLSSGRMVKRGRSERVGGAYFSSGDYAAGPGYLVAEGQLLYQEGKGTERNLGRFDVTPGALAEPK</sequence>
<feature type="chain" id="PRO_5046671250" description="DUF3617 domain-containing protein" evidence="1">
    <location>
        <begin position="20"/>
        <end position="202"/>
    </location>
</feature>
<accession>A0ABU5MF12</accession>
<feature type="signal peptide" evidence="1">
    <location>
        <begin position="1"/>
        <end position="19"/>
    </location>
</feature>
<gene>
    <name evidence="2" type="ORF">U5F72_05970</name>
</gene>
<protein>
    <recommendedName>
        <fullName evidence="4">DUF3617 domain-containing protein</fullName>
    </recommendedName>
</protein>
<name>A0ABU5MF12_9GAMM</name>